<dbReference type="OrthoDB" id="2608626at2"/>
<evidence type="ECO:0000313" key="3">
    <source>
        <dbReference type="Proteomes" id="UP000246635"/>
    </source>
</evidence>
<keyword evidence="3" id="KW-1185">Reference proteome</keyword>
<evidence type="ECO:0000259" key="1">
    <source>
        <dbReference type="PROSITE" id="PS51819"/>
    </source>
</evidence>
<organism evidence="2 3">
    <name type="scientific">Paenibacillus cellulosilyticus</name>
    <dbReference type="NCBI Taxonomy" id="375489"/>
    <lineage>
        <taxon>Bacteria</taxon>
        <taxon>Bacillati</taxon>
        <taxon>Bacillota</taxon>
        <taxon>Bacilli</taxon>
        <taxon>Bacillales</taxon>
        <taxon>Paenibacillaceae</taxon>
        <taxon>Paenibacillus</taxon>
    </lineage>
</organism>
<proteinExistence type="predicted"/>
<dbReference type="InterPro" id="IPR037523">
    <property type="entry name" value="VOC_core"/>
</dbReference>
<dbReference type="InterPro" id="IPR004360">
    <property type="entry name" value="Glyas_Fos-R_dOase_dom"/>
</dbReference>
<comment type="caution">
    <text evidence="2">The sequence shown here is derived from an EMBL/GenBank/DDBJ whole genome shotgun (WGS) entry which is preliminary data.</text>
</comment>
<dbReference type="Pfam" id="PF00903">
    <property type="entry name" value="Glyoxalase"/>
    <property type="match status" value="1"/>
</dbReference>
<dbReference type="SUPFAM" id="SSF54593">
    <property type="entry name" value="Glyoxalase/Bleomycin resistance protein/Dihydroxybiphenyl dioxygenase"/>
    <property type="match status" value="1"/>
</dbReference>
<feature type="domain" description="VOC" evidence="1">
    <location>
        <begin position="8"/>
        <end position="130"/>
    </location>
</feature>
<accession>A0A2V2YTJ1</accession>
<dbReference type="EMBL" id="QGTQ01000008">
    <property type="protein sequence ID" value="PWW02774.1"/>
    <property type="molecule type" value="Genomic_DNA"/>
</dbReference>
<dbReference type="AlphaFoldDB" id="A0A2V2YTJ1"/>
<dbReference type="PROSITE" id="PS51819">
    <property type="entry name" value="VOC"/>
    <property type="match status" value="1"/>
</dbReference>
<evidence type="ECO:0000313" key="2">
    <source>
        <dbReference type="EMBL" id="PWW02774.1"/>
    </source>
</evidence>
<dbReference type="GO" id="GO:0051213">
    <property type="term" value="F:dioxygenase activity"/>
    <property type="evidence" value="ECO:0007669"/>
    <property type="project" value="UniProtKB-KW"/>
</dbReference>
<name>A0A2V2YTJ1_9BACL</name>
<dbReference type="InterPro" id="IPR029068">
    <property type="entry name" value="Glyas_Bleomycin-R_OHBP_Dase"/>
</dbReference>
<sequence length="135" mass="14970">MAETIINSVSFLQVPVNNLEESLEWYISNLGFELHFKRPDNKMAIVALPSGPSIFLGERELQQGTMSVVIGFEAADIVKLLSDLQRKGVHIGEIRKERGAITTESGETEILGMDFDFYDPSGNKLVAHGKSNFVE</sequence>
<dbReference type="RefSeq" id="WP_110044260.1">
    <property type="nucleotide sequence ID" value="NZ_CP054612.1"/>
</dbReference>
<keyword evidence="2" id="KW-0560">Oxidoreductase</keyword>
<dbReference type="Gene3D" id="3.10.180.10">
    <property type="entry name" value="2,3-Dihydroxybiphenyl 1,2-Dioxygenase, domain 1"/>
    <property type="match status" value="1"/>
</dbReference>
<gene>
    <name evidence="2" type="ORF">DFQ01_10850</name>
</gene>
<keyword evidence="2" id="KW-0223">Dioxygenase</keyword>
<protein>
    <submittedName>
        <fullName evidence="2">Glyoxalase/bleomycin resistance protein/dioxygenase superfamily protein</fullName>
    </submittedName>
</protein>
<reference evidence="2 3" key="1">
    <citation type="submission" date="2018-05" db="EMBL/GenBank/DDBJ databases">
        <title>Genomic Encyclopedia of Type Strains, Phase III (KMG-III): the genomes of soil and plant-associated and newly described type strains.</title>
        <authorList>
            <person name="Whitman W."/>
        </authorList>
    </citation>
    <scope>NUCLEOTIDE SEQUENCE [LARGE SCALE GENOMIC DNA]</scope>
    <source>
        <strain evidence="2 3">CECT 5696</strain>
    </source>
</reference>
<dbReference type="Proteomes" id="UP000246635">
    <property type="component" value="Unassembled WGS sequence"/>
</dbReference>